<feature type="chain" id="PRO_5021017950" evidence="1">
    <location>
        <begin position="19"/>
        <end position="135"/>
    </location>
</feature>
<dbReference type="OrthoDB" id="9851835at2"/>
<proteinExistence type="predicted"/>
<reference evidence="2 3" key="1">
    <citation type="submission" date="2017-10" db="EMBL/GenBank/DDBJ databases">
        <title>Nyctiphanis sp. nov., isolated from the stomach of the euphausiid Nyctiphanes simplex (Hansen, 1911) in the Gulf of California.</title>
        <authorList>
            <person name="Gomez-Gil B."/>
            <person name="Aguilar-Mendez M."/>
            <person name="Lopez-Cortes A."/>
            <person name="Gomez-Gutierrez J."/>
            <person name="Roque A."/>
            <person name="Lang E."/>
            <person name="Gonzalez-Castillo A."/>
        </authorList>
    </citation>
    <scope>NUCLEOTIDE SEQUENCE [LARGE SCALE GENOMIC DNA]</scope>
    <source>
        <strain evidence="2 3">CAIM 600</strain>
    </source>
</reference>
<evidence type="ECO:0000313" key="2">
    <source>
        <dbReference type="EMBL" id="RXJ65950.1"/>
    </source>
</evidence>
<organism evidence="2 3">
    <name type="scientific">Veronia nyctiphanis</name>
    <dbReference type="NCBI Taxonomy" id="1278244"/>
    <lineage>
        <taxon>Bacteria</taxon>
        <taxon>Pseudomonadati</taxon>
        <taxon>Pseudomonadota</taxon>
        <taxon>Gammaproteobacteria</taxon>
        <taxon>Vibrionales</taxon>
        <taxon>Vibrionaceae</taxon>
        <taxon>Veronia</taxon>
    </lineage>
</organism>
<dbReference type="RefSeq" id="WP_129124475.1">
    <property type="nucleotide sequence ID" value="NZ_PEIB01000090.1"/>
</dbReference>
<keyword evidence="1" id="KW-0732">Signal</keyword>
<comment type="caution">
    <text evidence="2">The sequence shown here is derived from an EMBL/GenBank/DDBJ whole genome shotgun (WGS) entry which is preliminary data.</text>
</comment>
<name>A0A4Q0Y6Z1_9GAMM</name>
<dbReference type="AlphaFoldDB" id="A0A4Q0Y6Z1"/>
<dbReference type="Proteomes" id="UP000290287">
    <property type="component" value="Unassembled WGS sequence"/>
</dbReference>
<evidence type="ECO:0000256" key="1">
    <source>
        <dbReference type="SAM" id="SignalP"/>
    </source>
</evidence>
<feature type="signal peptide" evidence="1">
    <location>
        <begin position="1"/>
        <end position="18"/>
    </location>
</feature>
<sequence>MRIIVFGMLLLTACYSVAENLDSYERSGSLDMSVAATSKEGFECNAKAYLLSKLPIFFTKEFSKAGLLRESYVGQYKLALVIDEQSNIVGYQTAPGTDEQSLLVQTVITLDKLPALDANSACVAGKPFIYEFTLS</sequence>
<accession>A0A4Q0Y6Z1</accession>
<protein>
    <submittedName>
        <fullName evidence="2">Uncharacterized protein</fullName>
    </submittedName>
</protein>
<evidence type="ECO:0000313" key="3">
    <source>
        <dbReference type="Proteomes" id="UP000290287"/>
    </source>
</evidence>
<keyword evidence="3" id="KW-1185">Reference proteome</keyword>
<dbReference type="EMBL" id="PEIB01000090">
    <property type="protein sequence ID" value="RXJ65950.1"/>
    <property type="molecule type" value="Genomic_DNA"/>
</dbReference>
<gene>
    <name evidence="2" type="ORF">CS022_24670</name>
</gene>